<feature type="domain" description="Aspartate/glutamate/uridylate kinase" evidence="9">
    <location>
        <begin position="8"/>
        <end position="240"/>
    </location>
</feature>
<dbReference type="NCBIfam" id="TIGR01027">
    <property type="entry name" value="proB"/>
    <property type="match status" value="1"/>
</dbReference>
<evidence type="ECO:0000313" key="11">
    <source>
        <dbReference type="Proteomes" id="UP000651482"/>
    </source>
</evidence>
<dbReference type="GO" id="GO:0004349">
    <property type="term" value="F:glutamate 5-kinase activity"/>
    <property type="evidence" value="ECO:0007669"/>
    <property type="project" value="UniProtKB-UniRule"/>
</dbReference>
<evidence type="ECO:0000256" key="1">
    <source>
        <dbReference type="ARBA" id="ARBA00022490"/>
    </source>
</evidence>
<sequence>MSKITQAKRVVVKVGTSTLTYENGKPNLRRIEALCRVLSDLQASGKEIILVSSGAIGVGMGKLGLRERPAETEKKQALAAIGQCELMFIYDKLFGEYSQPVAQVLLTGDVVHNQHAMQNVGNTFRELINMGIVPVVNENDTVGVDELIGKNIGDNDTLSATVATLLDADLLVILTDIDGLYDKNPQKDPDAKRIPYIEGITEEVFALAGGAGSNRGTGGMYTKVRAAALANEAGITCCVLSGVTPENLYKLFDGVQIGTIFSPTGGIS</sequence>
<dbReference type="PRINTS" id="PR00474">
    <property type="entry name" value="GLU5KINASE"/>
</dbReference>
<dbReference type="RefSeq" id="WP_249319667.1">
    <property type="nucleotide sequence ID" value="NZ_JACRSN010000011.1"/>
</dbReference>
<evidence type="ECO:0000256" key="5">
    <source>
        <dbReference type="ARBA" id="ARBA00022741"/>
    </source>
</evidence>
<protein>
    <recommendedName>
        <fullName evidence="8">Glutamate 5-kinase</fullName>
        <ecNumber evidence="8">2.7.2.11</ecNumber>
    </recommendedName>
    <alternativeName>
        <fullName evidence="8">Gamma-glutamyl kinase</fullName>
        <shortName evidence="8">GK</shortName>
    </alternativeName>
</protein>
<name>A0A926HS84_9FIRM</name>
<keyword evidence="2 8" id="KW-0028">Amino-acid biosynthesis</keyword>
<keyword evidence="4 8" id="KW-0808">Transferase</keyword>
<feature type="binding site" evidence="8">
    <location>
        <begin position="175"/>
        <end position="176"/>
    </location>
    <ligand>
        <name>ATP</name>
        <dbReference type="ChEBI" id="CHEBI:30616"/>
    </ligand>
</feature>
<dbReference type="InterPro" id="IPR019797">
    <property type="entry name" value="Glutamate_5-kinase_CS"/>
</dbReference>
<dbReference type="InterPro" id="IPR011529">
    <property type="entry name" value="Glu_5kinase"/>
</dbReference>
<comment type="pathway">
    <text evidence="8">Amino-acid biosynthesis; L-proline biosynthesis; L-glutamate 5-semialdehyde from L-glutamate: step 1/2.</text>
</comment>
<comment type="function">
    <text evidence="8">Catalyzes the transfer of a phosphate group to glutamate to form L-glutamate 5-phosphate.</text>
</comment>
<dbReference type="Gene3D" id="3.40.1160.10">
    <property type="entry name" value="Acetylglutamate kinase-like"/>
    <property type="match status" value="1"/>
</dbReference>
<dbReference type="PIRSF" id="PIRSF000729">
    <property type="entry name" value="GK"/>
    <property type="match status" value="1"/>
</dbReference>
<dbReference type="InterPro" id="IPR041739">
    <property type="entry name" value="G5K_ProB"/>
</dbReference>
<dbReference type="InterPro" id="IPR036393">
    <property type="entry name" value="AceGlu_kinase-like_sf"/>
</dbReference>
<keyword evidence="3 8" id="KW-0641">Proline biosynthesis</keyword>
<dbReference type="EC" id="2.7.2.11" evidence="8"/>
<dbReference type="GO" id="GO:0005524">
    <property type="term" value="F:ATP binding"/>
    <property type="evidence" value="ECO:0007669"/>
    <property type="project" value="UniProtKB-KW"/>
</dbReference>
<gene>
    <name evidence="8 10" type="primary">proB</name>
    <name evidence="10" type="ORF">IAG03_08395</name>
</gene>
<evidence type="ECO:0000256" key="4">
    <source>
        <dbReference type="ARBA" id="ARBA00022679"/>
    </source>
</evidence>
<comment type="similarity">
    <text evidence="8">Belongs to the glutamate 5-kinase family.</text>
</comment>
<dbReference type="PROSITE" id="PS00902">
    <property type="entry name" value="GLUTAMATE_5_KINASE"/>
    <property type="match status" value="1"/>
</dbReference>
<feature type="binding site" evidence="8">
    <location>
        <begin position="217"/>
        <end position="223"/>
    </location>
    <ligand>
        <name>ATP</name>
        <dbReference type="ChEBI" id="CHEBI:30616"/>
    </ligand>
</feature>
<dbReference type="CDD" id="cd04242">
    <property type="entry name" value="AAK_G5K_ProB"/>
    <property type="match status" value="1"/>
</dbReference>
<evidence type="ECO:0000259" key="9">
    <source>
        <dbReference type="Pfam" id="PF00696"/>
    </source>
</evidence>
<keyword evidence="5 8" id="KW-0547">Nucleotide-binding</keyword>
<keyword evidence="11" id="KW-1185">Reference proteome</keyword>
<dbReference type="SUPFAM" id="SSF53633">
    <property type="entry name" value="Carbamate kinase-like"/>
    <property type="match status" value="1"/>
</dbReference>
<proteinExistence type="inferred from homology"/>
<keyword evidence="1 8" id="KW-0963">Cytoplasm</keyword>
<feature type="binding site" evidence="8">
    <location>
        <position position="53"/>
    </location>
    <ligand>
        <name>substrate</name>
    </ligand>
</feature>
<comment type="caution">
    <text evidence="10">The sequence shown here is derived from an EMBL/GenBank/DDBJ whole genome shotgun (WGS) entry which is preliminary data.</text>
</comment>
<dbReference type="InterPro" id="IPR005715">
    <property type="entry name" value="Glu_5kinase/COase_Synthase"/>
</dbReference>
<dbReference type="EMBL" id="JACRSN010000011">
    <property type="protein sequence ID" value="MBC8534018.1"/>
    <property type="molecule type" value="Genomic_DNA"/>
</dbReference>
<keyword evidence="7 8" id="KW-0067">ATP-binding</keyword>
<dbReference type="InterPro" id="IPR001057">
    <property type="entry name" value="Glu/AcGlu_kinase"/>
</dbReference>
<evidence type="ECO:0000313" key="10">
    <source>
        <dbReference type="EMBL" id="MBC8534018.1"/>
    </source>
</evidence>
<dbReference type="FunFam" id="3.40.1160.10:FF:000018">
    <property type="entry name" value="Glutamate 5-kinase"/>
    <property type="match status" value="1"/>
</dbReference>
<evidence type="ECO:0000256" key="6">
    <source>
        <dbReference type="ARBA" id="ARBA00022777"/>
    </source>
</evidence>
<accession>A0A926HS84</accession>
<dbReference type="InterPro" id="IPR001048">
    <property type="entry name" value="Asp/Glu/Uridylate_kinase"/>
</dbReference>
<comment type="subcellular location">
    <subcellularLocation>
        <location evidence="8">Cytoplasm</location>
    </subcellularLocation>
</comment>
<evidence type="ECO:0000256" key="2">
    <source>
        <dbReference type="ARBA" id="ARBA00022605"/>
    </source>
</evidence>
<feature type="binding site" evidence="8">
    <location>
        <position position="140"/>
    </location>
    <ligand>
        <name>substrate</name>
    </ligand>
</feature>
<evidence type="ECO:0000256" key="7">
    <source>
        <dbReference type="ARBA" id="ARBA00022840"/>
    </source>
</evidence>
<comment type="catalytic activity">
    <reaction evidence="8">
        <text>L-glutamate + ATP = L-glutamyl 5-phosphate + ADP</text>
        <dbReference type="Rhea" id="RHEA:14877"/>
        <dbReference type="ChEBI" id="CHEBI:29985"/>
        <dbReference type="ChEBI" id="CHEBI:30616"/>
        <dbReference type="ChEBI" id="CHEBI:58274"/>
        <dbReference type="ChEBI" id="CHEBI:456216"/>
        <dbReference type="EC" id="2.7.2.11"/>
    </reaction>
</comment>
<feature type="binding site" evidence="8">
    <location>
        <position position="155"/>
    </location>
    <ligand>
        <name>substrate</name>
    </ligand>
</feature>
<evidence type="ECO:0000256" key="8">
    <source>
        <dbReference type="HAMAP-Rule" id="MF_00456"/>
    </source>
</evidence>
<dbReference type="PANTHER" id="PTHR43654">
    <property type="entry name" value="GLUTAMATE 5-KINASE"/>
    <property type="match status" value="1"/>
</dbReference>
<keyword evidence="6 8" id="KW-0418">Kinase</keyword>
<dbReference type="HAMAP" id="MF_00456">
    <property type="entry name" value="ProB"/>
    <property type="match status" value="1"/>
</dbReference>
<dbReference type="Proteomes" id="UP000651482">
    <property type="component" value="Unassembled WGS sequence"/>
</dbReference>
<dbReference type="AlphaFoldDB" id="A0A926HS84"/>
<organism evidence="10 11">
    <name type="scientific">Yeguia hominis</name>
    <dbReference type="NCBI Taxonomy" id="2763662"/>
    <lineage>
        <taxon>Bacteria</taxon>
        <taxon>Bacillati</taxon>
        <taxon>Bacillota</taxon>
        <taxon>Clostridia</taxon>
        <taxon>Eubacteriales</taxon>
        <taxon>Yeguiaceae</taxon>
        <taxon>Yeguia</taxon>
    </lineage>
</organism>
<dbReference type="GO" id="GO:0055129">
    <property type="term" value="P:L-proline biosynthetic process"/>
    <property type="evidence" value="ECO:0007669"/>
    <property type="project" value="UniProtKB-UniRule"/>
</dbReference>
<feature type="binding site" evidence="8">
    <location>
        <position position="13"/>
    </location>
    <ligand>
        <name>ATP</name>
        <dbReference type="ChEBI" id="CHEBI:30616"/>
    </ligand>
</feature>
<dbReference type="Pfam" id="PF00696">
    <property type="entry name" value="AA_kinase"/>
    <property type="match status" value="1"/>
</dbReference>
<reference evidence="10" key="1">
    <citation type="submission" date="2020-08" db="EMBL/GenBank/DDBJ databases">
        <title>Genome public.</title>
        <authorList>
            <person name="Liu C."/>
            <person name="Sun Q."/>
        </authorList>
    </citation>
    <scope>NUCLEOTIDE SEQUENCE</scope>
    <source>
        <strain evidence="10">NSJ-40</strain>
    </source>
</reference>
<dbReference type="PANTHER" id="PTHR43654:SF1">
    <property type="entry name" value="ISOPENTENYL PHOSPHATE KINASE"/>
    <property type="match status" value="1"/>
</dbReference>
<evidence type="ECO:0000256" key="3">
    <source>
        <dbReference type="ARBA" id="ARBA00022650"/>
    </source>
</evidence>
<dbReference type="GO" id="GO:0005829">
    <property type="term" value="C:cytosol"/>
    <property type="evidence" value="ECO:0007669"/>
    <property type="project" value="TreeGrafter"/>
</dbReference>